<keyword evidence="1" id="KW-1133">Transmembrane helix</keyword>
<name>A0A8J4ACJ3_9ACTN</name>
<keyword evidence="3" id="KW-1185">Reference proteome</keyword>
<evidence type="ECO:0000313" key="3">
    <source>
        <dbReference type="Proteomes" id="UP000614996"/>
    </source>
</evidence>
<dbReference type="Proteomes" id="UP000614996">
    <property type="component" value="Unassembled WGS sequence"/>
</dbReference>
<dbReference type="RefSeq" id="WP_225918388.1">
    <property type="nucleotide sequence ID" value="NZ_BOPO01000020.1"/>
</dbReference>
<protein>
    <recommendedName>
        <fullName evidence="4">DUF998 domain-containing protein</fullName>
    </recommendedName>
</protein>
<accession>A0A8J4ACJ3</accession>
<gene>
    <name evidence="2" type="ORF">NUM_14620</name>
</gene>
<keyword evidence="1" id="KW-0472">Membrane</keyword>
<comment type="caution">
    <text evidence="2">The sequence shown here is derived from an EMBL/GenBank/DDBJ whole genome shotgun (WGS) entry which is preliminary data.</text>
</comment>
<feature type="transmembrane region" description="Helical" evidence="1">
    <location>
        <begin position="66"/>
        <end position="88"/>
    </location>
</feature>
<organism evidence="2 3">
    <name type="scientific">Actinocatenispora comari</name>
    <dbReference type="NCBI Taxonomy" id="2807577"/>
    <lineage>
        <taxon>Bacteria</taxon>
        <taxon>Bacillati</taxon>
        <taxon>Actinomycetota</taxon>
        <taxon>Actinomycetes</taxon>
        <taxon>Micromonosporales</taxon>
        <taxon>Micromonosporaceae</taxon>
        <taxon>Actinocatenispora</taxon>
    </lineage>
</organism>
<evidence type="ECO:0008006" key="4">
    <source>
        <dbReference type="Google" id="ProtNLM"/>
    </source>
</evidence>
<feature type="transmembrane region" description="Helical" evidence="1">
    <location>
        <begin position="207"/>
        <end position="228"/>
    </location>
</feature>
<evidence type="ECO:0000313" key="2">
    <source>
        <dbReference type="EMBL" id="GIL26208.1"/>
    </source>
</evidence>
<evidence type="ECO:0000256" key="1">
    <source>
        <dbReference type="SAM" id="Phobius"/>
    </source>
</evidence>
<feature type="transmembrane region" description="Helical" evidence="1">
    <location>
        <begin position="28"/>
        <end position="46"/>
    </location>
</feature>
<proteinExistence type="predicted"/>
<reference evidence="3" key="1">
    <citation type="journal article" date="2021" name="Int. J. Syst. Evol. Microbiol.">
        <title>Actinocatenispora comari sp. nov., an endophytic actinomycete isolated from aerial parts of Comarum salesowianum.</title>
        <authorList>
            <person name="Oyunbileg N."/>
            <person name="Iizaka Y."/>
            <person name="Hamada M."/>
            <person name="Davaapurev B.O."/>
            <person name="Fukumoto A."/>
            <person name="Tsetseg B."/>
            <person name="Kato F."/>
            <person name="Tamura T."/>
            <person name="Batkhuu J."/>
            <person name="Anzai Y."/>
        </authorList>
    </citation>
    <scope>NUCLEOTIDE SEQUENCE [LARGE SCALE GENOMIC DNA]</scope>
    <source>
        <strain evidence="3">NUM-2625</strain>
    </source>
</reference>
<sequence length="248" mass="25983">MATGQSDVLSPVHGPPERWASIRRWAQVGLTAQVIFVASWLVAASWQGPRYRVLAHSISEMYAVTAPHPLFLLIVITLCGAATIVFTLRSVWPALRSGGWAATVGSILLTLSVAGLGDLLTPFERVACRMADPGCTTTRMISNSGGTLDNTMTSIGLLVLVLAGFFLAHAMRRVPGWQSWAWPARGTGILFLALGAADVLAPSLSGLFERLLAAAAAAGIAALAVGILRRSRHAGGPGAGHQVKTADL</sequence>
<feature type="transmembrane region" description="Helical" evidence="1">
    <location>
        <begin position="182"/>
        <end position="201"/>
    </location>
</feature>
<feature type="transmembrane region" description="Helical" evidence="1">
    <location>
        <begin position="152"/>
        <end position="170"/>
    </location>
</feature>
<dbReference type="EMBL" id="BOPO01000020">
    <property type="protein sequence ID" value="GIL26208.1"/>
    <property type="molecule type" value="Genomic_DNA"/>
</dbReference>
<feature type="transmembrane region" description="Helical" evidence="1">
    <location>
        <begin position="100"/>
        <end position="120"/>
    </location>
</feature>
<keyword evidence="1" id="KW-0812">Transmembrane</keyword>
<dbReference type="AlphaFoldDB" id="A0A8J4ACJ3"/>